<dbReference type="InterPro" id="IPR029045">
    <property type="entry name" value="ClpP/crotonase-like_dom_sf"/>
</dbReference>
<dbReference type="PROSITE" id="PS00166">
    <property type="entry name" value="ENOYL_COA_HYDRATASE"/>
    <property type="match status" value="1"/>
</dbReference>
<dbReference type="InterPro" id="IPR006311">
    <property type="entry name" value="TAT_signal"/>
</dbReference>
<keyword evidence="5" id="KW-1185">Reference proteome</keyword>
<gene>
    <name evidence="4" type="ORF">HY57_13085</name>
</gene>
<organism evidence="4 5">
    <name type="scientific">Dyella japonica A8</name>
    <dbReference type="NCBI Taxonomy" id="1217721"/>
    <lineage>
        <taxon>Bacteria</taxon>
        <taxon>Pseudomonadati</taxon>
        <taxon>Pseudomonadota</taxon>
        <taxon>Gammaproteobacteria</taxon>
        <taxon>Lysobacterales</taxon>
        <taxon>Rhodanobacteraceae</taxon>
        <taxon>Dyella</taxon>
    </lineage>
</organism>
<dbReference type="AlphaFoldDB" id="A0A075K7M9"/>
<dbReference type="CDD" id="cd06558">
    <property type="entry name" value="crotonase-like"/>
    <property type="match status" value="1"/>
</dbReference>
<dbReference type="RefSeq" id="WP_019467163.1">
    <property type="nucleotide sequence ID" value="NZ_ALOY01000182.1"/>
</dbReference>
<feature type="chain" id="PRO_5001707600" evidence="3">
    <location>
        <begin position="30"/>
        <end position="328"/>
    </location>
</feature>
<proteinExistence type="inferred from homology"/>
<dbReference type="SUPFAM" id="SSF52096">
    <property type="entry name" value="ClpP/crotonase"/>
    <property type="match status" value="1"/>
</dbReference>
<dbReference type="HOGENOM" id="CLU_009834_7_6_6"/>
<dbReference type="KEGG" id="dja:HY57_13085"/>
<dbReference type="PANTHER" id="PTHR11941:SF54">
    <property type="entry name" value="ENOYL-COA HYDRATASE, MITOCHONDRIAL"/>
    <property type="match status" value="1"/>
</dbReference>
<feature type="signal peptide" evidence="3">
    <location>
        <begin position="1"/>
        <end position="29"/>
    </location>
</feature>
<dbReference type="PANTHER" id="PTHR11941">
    <property type="entry name" value="ENOYL-COA HYDRATASE-RELATED"/>
    <property type="match status" value="1"/>
</dbReference>
<sequence>MSSISRRSFVKFMGSATLAPALLPSALMAAESTGSHDTSGAMPLQASAATDGYSGYKLIQVAVDSGVAMVTLNHPPLNLLDEALSDEFDRLTRQLEIDTHIRVIVLQSALPKFFIAHSGLHRVAQAPKTVSNTRSFRLTQLLGERLRNMSKVVIAKVEGITRGGGSEIALAADMCFAAKGKAIFGQPEVGFGLVPGGGSTQRLPRRMGRPRAMEALLGGEDFSAELADHYGYINRALPAAELGPFVDKLARRIATYPSVAIEHIKRAVDMGADAPFSEALLVEAHESDLCVANDLVQERIKAAIAAGAETYDVELNLPDLFSKLPPAS</sequence>
<evidence type="ECO:0000256" key="2">
    <source>
        <dbReference type="RuleBase" id="RU003707"/>
    </source>
</evidence>
<evidence type="ECO:0000256" key="3">
    <source>
        <dbReference type="SAM" id="SignalP"/>
    </source>
</evidence>
<comment type="similarity">
    <text evidence="1 2">Belongs to the enoyl-CoA hydratase/isomerase family.</text>
</comment>
<evidence type="ECO:0000313" key="4">
    <source>
        <dbReference type="EMBL" id="AIF48128.1"/>
    </source>
</evidence>
<dbReference type="InterPro" id="IPR018376">
    <property type="entry name" value="Enoyl-CoA_hyd/isom_CS"/>
</dbReference>
<dbReference type="PROSITE" id="PS51318">
    <property type="entry name" value="TAT"/>
    <property type="match status" value="1"/>
</dbReference>
<accession>A0A075K7M9</accession>
<keyword evidence="3" id="KW-0732">Signal</keyword>
<name>A0A075K7M9_9GAMM</name>
<evidence type="ECO:0000313" key="5">
    <source>
        <dbReference type="Proteomes" id="UP000027987"/>
    </source>
</evidence>
<dbReference type="GO" id="GO:0003824">
    <property type="term" value="F:catalytic activity"/>
    <property type="evidence" value="ECO:0007669"/>
    <property type="project" value="InterPro"/>
</dbReference>
<dbReference type="PATRIC" id="fig|1217721.7.peg.2697"/>
<dbReference type="OrthoDB" id="9775794at2"/>
<dbReference type="STRING" id="1217721.HY57_13085"/>
<dbReference type="InterPro" id="IPR001753">
    <property type="entry name" value="Enoyl-CoA_hydra/iso"/>
</dbReference>
<reference evidence="4 5" key="1">
    <citation type="submission" date="2014-07" db="EMBL/GenBank/DDBJ databases">
        <title>Complete Genome Sequence of Dyella japonica Strain A8 Isolated from Malaysian Tropical Soil.</title>
        <authorList>
            <person name="Hui R.K.H."/>
            <person name="Chen J.-W."/>
            <person name="Chan K.-G."/>
            <person name="Leung F.C.C."/>
        </authorList>
    </citation>
    <scope>NUCLEOTIDE SEQUENCE [LARGE SCALE GENOMIC DNA]</scope>
    <source>
        <strain evidence="4 5">A8</strain>
    </source>
</reference>
<protein>
    <submittedName>
        <fullName evidence="4">Enoyl-CoA hydratase</fullName>
    </submittedName>
</protein>
<dbReference type="EMBL" id="CP008884">
    <property type="protein sequence ID" value="AIF48128.1"/>
    <property type="molecule type" value="Genomic_DNA"/>
</dbReference>
<dbReference type="Gene3D" id="3.90.226.10">
    <property type="entry name" value="2-enoyl-CoA Hydratase, Chain A, domain 1"/>
    <property type="match status" value="1"/>
</dbReference>
<dbReference type="Proteomes" id="UP000027987">
    <property type="component" value="Chromosome"/>
</dbReference>
<dbReference type="Pfam" id="PF00378">
    <property type="entry name" value="ECH_1"/>
    <property type="match status" value="1"/>
</dbReference>
<evidence type="ECO:0000256" key="1">
    <source>
        <dbReference type="ARBA" id="ARBA00005254"/>
    </source>
</evidence>
<dbReference type="GO" id="GO:0006635">
    <property type="term" value="P:fatty acid beta-oxidation"/>
    <property type="evidence" value="ECO:0007669"/>
    <property type="project" value="TreeGrafter"/>
</dbReference>